<name>A0A679FQU2_9BACL</name>
<proteinExistence type="predicted"/>
<evidence type="ECO:0008006" key="3">
    <source>
        <dbReference type="Google" id="ProtNLM"/>
    </source>
</evidence>
<evidence type="ECO:0000313" key="2">
    <source>
        <dbReference type="Proteomes" id="UP000501421"/>
    </source>
</evidence>
<accession>A0A679FQU2</accession>
<gene>
    <name evidence="1" type="ORF">GsuE55_09390</name>
</gene>
<sequence>MAHVGSKGWLVAELKKAGIARHPVGRKKIETYKATELYGLYRKYVQKTR</sequence>
<keyword evidence="2" id="KW-1185">Reference proteome</keyword>
<dbReference type="InterPro" id="IPR022580">
    <property type="entry name" value="DUF2639"/>
</dbReference>
<dbReference type="AlphaFoldDB" id="A0A679FQU2"/>
<dbReference type="RefSeq" id="WP_081897217.1">
    <property type="nucleotide sequence ID" value="NZ_AP022557.1"/>
</dbReference>
<reference evidence="2" key="1">
    <citation type="journal article" date="2020" name="Microbiol. Resour. Announc.">
        <title>Complete Genome Sequence of Geobacillus sp. Strain E55-1, Isolated from Mine Geyser in Japan.</title>
        <authorList>
            <person name="Miyazaki K."/>
            <person name="Hase E."/>
            <person name="Tokito N."/>
        </authorList>
    </citation>
    <scope>NUCLEOTIDE SEQUENCE [LARGE SCALE GENOMIC DNA]</scope>
    <source>
        <strain evidence="2">E55-1</strain>
    </source>
</reference>
<protein>
    <recommendedName>
        <fullName evidence="3">DUF2639 domain-containing protein</fullName>
    </recommendedName>
</protein>
<dbReference type="Pfam" id="PF11121">
    <property type="entry name" value="DUF2639"/>
    <property type="match status" value="1"/>
</dbReference>
<dbReference type="Proteomes" id="UP000501421">
    <property type="component" value="Chromosome"/>
</dbReference>
<evidence type="ECO:0000313" key="1">
    <source>
        <dbReference type="EMBL" id="BBW96106.1"/>
    </source>
</evidence>
<organism evidence="1 2">
    <name type="scientific">Geobacillus subterraneus</name>
    <dbReference type="NCBI Taxonomy" id="129338"/>
    <lineage>
        <taxon>Bacteria</taxon>
        <taxon>Bacillati</taxon>
        <taxon>Bacillota</taxon>
        <taxon>Bacilli</taxon>
        <taxon>Bacillales</taxon>
        <taxon>Anoxybacillaceae</taxon>
        <taxon>Geobacillus</taxon>
    </lineage>
</organism>
<dbReference type="EMBL" id="AP022557">
    <property type="protein sequence ID" value="BBW96106.1"/>
    <property type="molecule type" value="Genomic_DNA"/>
</dbReference>